<organism evidence="1 2">
    <name type="scientific">Tetrahymena thermophila (strain SB210)</name>
    <dbReference type="NCBI Taxonomy" id="312017"/>
    <lineage>
        <taxon>Eukaryota</taxon>
        <taxon>Sar</taxon>
        <taxon>Alveolata</taxon>
        <taxon>Ciliophora</taxon>
        <taxon>Intramacronucleata</taxon>
        <taxon>Oligohymenophorea</taxon>
        <taxon>Hymenostomatida</taxon>
        <taxon>Tetrahymenina</taxon>
        <taxon>Tetrahymenidae</taxon>
        <taxon>Tetrahymena</taxon>
    </lineage>
</organism>
<accession>Q23Q37</accession>
<dbReference type="HOGENOM" id="CLU_2311596_0_0_1"/>
<dbReference type="KEGG" id="tet:TTHERM_00460470"/>
<protein>
    <submittedName>
        <fullName evidence="1">Uncharacterized protein</fullName>
    </submittedName>
</protein>
<sequence length="106" mass="12368">MNKVVFKSPSLKSSFRMFRVRSQGDPEETKNEIMELMNNYLVQNDGKLINMSVLKNKEILCYFVVGDECRDQENWEQTIKRDILSKYEVISSVMELSPANNIANKQ</sequence>
<gene>
    <name evidence="1" type="ORF">TTHERM_00460470</name>
</gene>
<proteinExistence type="predicted"/>
<dbReference type="GeneID" id="7824713"/>
<dbReference type="eggNOG" id="ENOG502SXEG">
    <property type="taxonomic scope" value="Eukaryota"/>
</dbReference>
<name>Q23Q37_TETTS</name>
<evidence type="ECO:0000313" key="1">
    <source>
        <dbReference type="EMBL" id="EAR98498.1"/>
    </source>
</evidence>
<dbReference type="OMA" id="TEMDDTN"/>
<dbReference type="InParanoid" id="Q23Q37"/>
<dbReference type="AlphaFoldDB" id="Q23Q37"/>
<dbReference type="Proteomes" id="UP000009168">
    <property type="component" value="Unassembled WGS sequence"/>
</dbReference>
<dbReference type="RefSeq" id="XP_001018743.1">
    <property type="nucleotide sequence ID" value="XM_001018743.1"/>
</dbReference>
<reference evidence="2" key="1">
    <citation type="journal article" date="2006" name="PLoS Biol.">
        <title>Macronuclear genome sequence of the ciliate Tetrahymena thermophila, a model eukaryote.</title>
        <authorList>
            <person name="Eisen J.A."/>
            <person name="Coyne R.S."/>
            <person name="Wu M."/>
            <person name="Wu D."/>
            <person name="Thiagarajan M."/>
            <person name="Wortman J.R."/>
            <person name="Badger J.H."/>
            <person name="Ren Q."/>
            <person name="Amedeo P."/>
            <person name="Jones K.M."/>
            <person name="Tallon L.J."/>
            <person name="Delcher A.L."/>
            <person name="Salzberg S.L."/>
            <person name="Silva J.C."/>
            <person name="Haas B.J."/>
            <person name="Majoros W.H."/>
            <person name="Farzad M."/>
            <person name="Carlton J.M."/>
            <person name="Smith R.K. Jr."/>
            <person name="Garg J."/>
            <person name="Pearlman R.E."/>
            <person name="Karrer K.M."/>
            <person name="Sun L."/>
            <person name="Manning G."/>
            <person name="Elde N.C."/>
            <person name="Turkewitz A.P."/>
            <person name="Asai D.J."/>
            <person name="Wilkes D.E."/>
            <person name="Wang Y."/>
            <person name="Cai H."/>
            <person name="Collins K."/>
            <person name="Stewart B.A."/>
            <person name="Lee S.R."/>
            <person name="Wilamowska K."/>
            <person name="Weinberg Z."/>
            <person name="Ruzzo W.L."/>
            <person name="Wloga D."/>
            <person name="Gaertig J."/>
            <person name="Frankel J."/>
            <person name="Tsao C.-C."/>
            <person name="Gorovsky M.A."/>
            <person name="Keeling P.J."/>
            <person name="Waller R.F."/>
            <person name="Patron N.J."/>
            <person name="Cherry J.M."/>
            <person name="Stover N.A."/>
            <person name="Krieger C.J."/>
            <person name="del Toro C."/>
            <person name="Ryder H.F."/>
            <person name="Williamson S.C."/>
            <person name="Barbeau R.A."/>
            <person name="Hamilton E.P."/>
            <person name="Orias E."/>
        </authorList>
    </citation>
    <scope>NUCLEOTIDE SEQUENCE [LARGE SCALE GENOMIC DNA]</scope>
    <source>
        <strain evidence="2">SB210</strain>
    </source>
</reference>
<dbReference type="OrthoDB" id="285315at2759"/>
<keyword evidence="2" id="KW-1185">Reference proteome</keyword>
<evidence type="ECO:0000313" key="2">
    <source>
        <dbReference type="Proteomes" id="UP000009168"/>
    </source>
</evidence>
<dbReference type="EMBL" id="GG662650">
    <property type="protein sequence ID" value="EAR98498.1"/>
    <property type="molecule type" value="Genomic_DNA"/>
</dbReference>